<gene>
    <name evidence="2" type="ORF">GCM10009533_66880</name>
</gene>
<dbReference type="Gene3D" id="3.40.50.300">
    <property type="entry name" value="P-loop containing nucleotide triphosphate hydrolases"/>
    <property type="match status" value="1"/>
</dbReference>
<feature type="compositionally biased region" description="Gly residues" evidence="1">
    <location>
        <begin position="564"/>
        <end position="592"/>
    </location>
</feature>
<name>A0ABP3PBI4_SACER</name>
<dbReference type="RefSeq" id="WP_009950665.1">
    <property type="nucleotide sequence ID" value="NZ_BAAAGS010000086.1"/>
</dbReference>
<accession>A0ABP3PBI4</accession>
<dbReference type="SUPFAM" id="SSF52540">
    <property type="entry name" value="P-loop containing nucleoside triphosphate hydrolases"/>
    <property type="match status" value="1"/>
</dbReference>
<feature type="region of interest" description="Disordered" evidence="1">
    <location>
        <begin position="522"/>
        <end position="610"/>
    </location>
</feature>
<dbReference type="Proteomes" id="UP001500729">
    <property type="component" value="Unassembled WGS sequence"/>
</dbReference>
<evidence type="ECO:0008006" key="4">
    <source>
        <dbReference type="Google" id="ProtNLM"/>
    </source>
</evidence>
<dbReference type="EMBL" id="BAAAGS010000086">
    <property type="protein sequence ID" value="GAA0560433.1"/>
    <property type="molecule type" value="Genomic_DNA"/>
</dbReference>
<organism evidence="2 3">
    <name type="scientific">Saccharopolyspora erythraea</name>
    <name type="common">Streptomyces erythraeus</name>
    <dbReference type="NCBI Taxonomy" id="1836"/>
    <lineage>
        <taxon>Bacteria</taxon>
        <taxon>Bacillati</taxon>
        <taxon>Actinomycetota</taxon>
        <taxon>Actinomycetes</taxon>
        <taxon>Pseudonocardiales</taxon>
        <taxon>Pseudonocardiaceae</taxon>
        <taxon>Saccharopolyspora</taxon>
    </lineage>
</organism>
<sequence>MADPDGGSFHQVLWARQRADFVGREQELDHFRRNLALPATERKYVFAVHGHGGIGKTYLLRQLSDIARESGALAALIDDPRADPVELMSAIAAELEQQGGQARGFTKRYEEYQQRRNEVLNDQQAPSGARKLLGVATMRVLVGSMRTVPGLSLIADAVTPEEVAGWMDQSREFFAQKFSRREDVDLLLSPVDELSKLLVRDLRRLTQHCQVVLLFDNFETIARPAEPWLLDLLAGRFGHLPTGFALVLAGQQPLNPNWWGMYSAVAVTWPLAPFTPEETRELLRRKGITGPETARLILALSGGLPNLVVALADGYQVEGELRDPSAIAVERFMKLEPNPWRRADTLLAALPRRLDEDVLAVLKPGRQSGFFEWLRRLPFVVETYGHLRFQRAVRVPMVRYKSGRSPDEFTDLHRRLFAHYCNRRRRLGLSDQDGWSDDQWRQLLLEETYHRLCADPRQELHRALVVGADACEHGADVVRGWLDVLGEAGRDSGDDALATCARELADAEPGELRARINTRLGSSVEHQEIGGSTGVPVQGSPGTADTGQPRPGDEQDCGRPGQRTGLGSGATAGGGFDPGAGAGGRAGAGAMGAGARPRLGEDEEERERPTYLVEAEDIWLELPKTAPPVLGE</sequence>
<comment type="caution">
    <text evidence="2">The sequence shown here is derived from an EMBL/GenBank/DDBJ whole genome shotgun (WGS) entry which is preliminary data.</text>
</comment>
<keyword evidence="3" id="KW-1185">Reference proteome</keyword>
<evidence type="ECO:0000313" key="2">
    <source>
        <dbReference type="EMBL" id="GAA0560433.1"/>
    </source>
</evidence>
<proteinExistence type="predicted"/>
<evidence type="ECO:0000313" key="3">
    <source>
        <dbReference type="Proteomes" id="UP001500729"/>
    </source>
</evidence>
<reference evidence="3" key="1">
    <citation type="journal article" date="2019" name="Int. J. Syst. Evol. Microbiol.">
        <title>The Global Catalogue of Microorganisms (GCM) 10K type strain sequencing project: providing services to taxonomists for standard genome sequencing and annotation.</title>
        <authorList>
            <consortium name="The Broad Institute Genomics Platform"/>
            <consortium name="The Broad Institute Genome Sequencing Center for Infectious Disease"/>
            <person name="Wu L."/>
            <person name="Ma J."/>
        </authorList>
    </citation>
    <scope>NUCLEOTIDE SEQUENCE [LARGE SCALE GENOMIC DNA]</scope>
    <source>
        <strain evidence="3">JCM 10303</strain>
    </source>
</reference>
<dbReference type="InterPro" id="IPR027417">
    <property type="entry name" value="P-loop_NTPase"/>
</dbReference>
<evidence type="ECO:0000256" key="1">
    <source>
        <dbReference type="SAM" id="MobiDB-lite"/>
    </source>
</evidence>
<protein>
    <recommendedName>
        <fullName evidence="4">Orc1-like AAA ATPase domain-containing protein</fullName>
    </recommendedName>
</protein>